<name>A0A8J5S4G6_ZIZPA</name>
<keyword evidence="4" id="KW-1185">Reference proteome</keyword>
<proteinExistence type="predicted"/>
<feature type="compositionally biased region" description="Polar residues" evidence="1">
    <location>
        <begin position="249"/>
        <end position="269"/>
    </location>
</feature>
<gene>
    <name evidence="3" type="ORF">GUJ93_ZPchr0001g30331</name>
</gene>
<dbReference type="EMBL" id="JAAALK010000288">
    <property type="protein sequence ID" value="KAG8054835.1"/>
    <property type="molecule type" value="Genomic_DNA"/>
</dbReference>
<dbReference type="Proteomes" id="UP000729402">
    <property type="component" value="Unassembled WGS sequence"/>
</dbReference>
<reference evidence="3" key="1">
    <citation type="journal article" date="2021" name="bioRxiv">
        <title>Whole Genome Assembly and Annotation of Northern Wild Rice, Zizania palustris L., Supports a Whole Genome Duplication in the Zizania Genus.</title>
        <authorList>
            <person name="Haas M."/>
            <person name="Kono T."/>
            <person name="Macchietto M."/>
            <person name="Millas R."/>
            <person name="McGilp L."/>
            <person name="Shao M."/>
            <person name="Duquette J."/>
            <person name="Hirsch C.N."/>
            <person name="Kimball J."/>
        </authorList>
    </citation>
    <scope>NUCLEOTIDE SEQUENCE</scope>
    <source>
        <tissue evidence="3">Fresh leaf tissue</tissue>
    </source>
</reference>
<dbReference type="PANTHER" id="PTHR37384:SF1">
    <property type="entry name" value="OS01G0835600 PROTEIN"/>
    <property type="match status" value="1"/>
</dbReference>
<feature type="region of interest" description="Disordered" evidence="1">
    <location>
        <begin position="215"/>
        <end position="294"/>
    </location>
</feature>
<reference evidence="3" key="2">
    <citation type="submission" date="2021-02" db="EMBL/GenBank/DDBJ databases">
        <authorList>
            <person name="Kimball J.A."/>
            <person name="Haas M.W."/>
            <person name="Macchietto M."/>
            <person name="Kono T."/>
            <person name="Duquette J."/>
            <person name="Shao M."/>
        </authorList>
    </citation>
    <scope>NUCLEOTIDE SEQUENCE</scope>
    <source>
        <tissue evidence="3">Fresh leaf tissue</tissue>
    </source>
</reference>
<evidence type="ECO:0000256" key="1">
    <source>
        <dbReference type="SAM" id="MobiDB-lite"/>
    </source>
</evidence>
<dbReference type="PANTHER" id="PTHR37384">
    <property type="entry name" value="OS01G0835600 PROTEIN"/>
    <property type="match status" value="1"/>
</dbReference>
<dbReference type="InterPro" id="IPR047365">
    <property type="entry name" value="Tudor_AtPTM-like"/>
</dbReference>
<dbReference type="AlphaFoldDB" id="A0A8J5S4G6"/>
<evidence type="ECO:0000313" key="4">
    <source>
        <dbReference type="Proteomes" id="UP000729402"/>
    </source>
</evidence>
<comment type="caution">
    <text evidence="3">The sequence shown here is derived from an EMBL/GenBank/DDBJ whole genome shotgun (WGS) entry which is preliminary data.</text>
</comment>
<sequence>MEETHGMQESDTASVVKVPREPAIIINGVPDLPLDCASESQREPSNAAEPQVDHRFGEWLEGRKVRKLFGDKYYVGKVIKYDSESNWYSVVYDDGDHEDLEWHEVEEVLMPLDITIPLKTLVMDKCGLQSTVPDFRSKVSRSRKVYAIMEDSTNKELAMVPISQGSNVMGNQMMTGAVNGQQSNNVPELCPAPTSNDASGGQLVIVTARENIQACAEASGQPRKRGRPRKDATMPANTQPKKRGRPPKNRSTSGNVPTAECTTMPANTQPKKRGRPPKNRSTSGNVESAECTPNSLVLVPVQDARAATDKQESSMGHNSVLQRNVLTAKAEKLAKAERLKRENMDVQGAPPGTQLF</sequence>
<evidence type="ECO:0000313" key="3">
    <source>
        <dbReference type="EMBL" id="KAG8054835.1"/>
    </source>
</evidence>
<protein>
    <recommendedName>
        <fullName evidence="2">PTM/DIR17-like Tudor domain-containing protein</fullName>
    </recommendedName>
</protein>
<dbReference type="InterPro" id="IPR017956">
    <property type="entry name" value="AT_hook_DNA-bd_motif"/>
</dbReference>
<dbReference type="SMART" id="SM00384">
    <property type="entry name" value="AT_hook"/>
    <property type="match status" value="3"/>
</dbReference>
<dbReference type="Pfam" id="PF02178">
    <property type="entry name" value="AT_hook"/>
    <property type="match status" value="3"/>
</dbReference>
<dbReference type="Pfam" id="PF21743">
    <property type="entry name" value="PTM_DIR17_Tudor"/>
    <property type="match status" value="1"/>
</dbReference>
<dbReference type="OrthoDB" id="168165at2759"/>
<organism evidence="3 4">
    <name type="scientific">Zizania palustris</name>
    <name type="common">Northern wild rice</name>
    <dbReference type="NCBI Taxonomy" id="103762"/>
    <lineage>
        <taxon>Eukaryota</taxon>
        <taxon>Viridiplantae</taxon>
        <taxon>Streptophyta</taxon>
        <taxon>Embryophyta</taxon>
        <taxon>Tracheophyta</taxon>
        <taxon>Spermatophyta</taxon>
        <taxon>Magnoliopsida</taxon>
        <taxon>Liliopsida</taxon>
        <taxon>Poales</taxon>
        <taxon>Poaceae</taxon>
        <taxon>BOP clade</taxon>
        <taxon>Oryzoideae</taxon>
        <taxon>Oryzeae</taxon>
        <taxon>Zizaniinae</taxon>
        <taxon>Zizania</taxon>
    </lineage>
</organism>
<evidence type="ECO:0000259" key="2">
    <source>
        <dbReference type="Pfam" id="PF21743"/>
    </source>
</evidence>
<feature type="compositionally biased region" description="Polar residues" evidence="1">
    <location>
        <begin position="177"/>
        <end position="186"/>
    </location>
</feature>
<feature type="domain" description="PTM/DIR17-like Tudor" evidence="2">
    <location>
        <begin position="62"/>
        <end position="109"/>
    </location>
</feature>
<accession>A0A8J5S4G6</accession>
<dbReference type="GO" id="GO:0003677">
    <property type="term" value="F:DNA binding"/>
    <property type="evidence" value="ECO:0007669"/>
    <property type="project" value="InterPro"/>
</dbReference>
<feature type="region of interest" description="Disordered" evidence="1">
    <location>
        <begin position="177"/>
        <end position="196"/>
    </location>
</feature>
<dbReference type="CDD" id="cd20401">
    <property type="entry name" value="Tudor_AtPTM-like"/>
    <property type="match status" value="1"/>
</dbReference>
<feature type="compositionally biased region" description="Polar residues" evidence="1">
    <location>
        <begin position="279"/>
        <end position="294"/>
    </location>
</feature>